<keyword evidence="6" id="KW-0808">Transferase</keyword>
<dbReference type="GO" id="GO:0008658">
    <property type="term" value="F:penicillin binding"/>
    <property type="evidence" value="ECO:0007669"/>
    <property type="project" value="InterPro"/>
</dbReference>
<dbReference type="Pfam" id="PF00905">
    <property type="entry name" value="Transpeptidase"/>
    <property type="match status" value="1"/>
</dbReference>
<evidence type="ECO:0000256" key="7">
    <source>
        <dbReference type="ARBA" id="ARBA00022801"/>
    </source>
</evidence>
<dbReference type="GO" id="GO:0008360">
    <property type="term" value="P:regulation of cell shape"/>
    <property type="evidence" value="ECO:0007669"/>
    <property type="project" value="UniProtKB-KW"/>
</dbReference>
<dbReference type="GO" id="GO:0009002">
    <property type="term" value="F:serine-type D-Ala-D-Ala carboxypeptidase activity"/>
    <property type="evidence" value="ECO:0007669"/>
    <property type="project" value="UniProtKB-EC"/>
</dbReference>
<dbReference type="FunFam" id="1.10.3810.10:FF:000001">
    <property type="entry name" value="Penicillin-binding protein 1A"/>
    <property type="match status" value="1"/>
</dbReference>
<dbReference type="InterPro" id="IPR001264">
    <property type="entry name" value="Glyco_trans_51"/>
</dbReference>
<reference evidence="19 21" key="3">
    <citation type="submission" date="2016-10" db="EMBL/GenBank/DDBJ databases">
        <authorList>
            <person name="Varghese N."/>
            <person name="Submissions S."/>
        </authorList>
    </citation>
    <scope>NUCLEOTIDE SEQUENCE [LARGE SCALE GENOMIC DNA]</scope>
    <source>
        <strain evidence="19 21">CGMCC 1.6501</strain>
    </source>
</reference>
<comment type="similarity">
    <text evidence="2">In the N-terminal section; belongs to the glycosyltransferase 51 family.</text>
</comment>
<evidence type="ECO:0000256" key="4">
    <source>
        <dbReference type="ARBA" id="ARBA00022670"/>
    </source>
</evidence>
<gene>
    <name evidence="18" type="ORF">AAT16_07555</name>
    <name evidence="19" type="ORF">SAMN05216235_0757</name>
</gene>
<evidence type="ECO:0000256" key="12">
    <source>
        <dbReference type="ARBA" id="ARBA00034000"/>
    </source>
</evidence>
<proteinExistence type="inferred from homology"/>
<dbReference type="InterPro" id="IPR001460">
    <property type="entry name" value="PCN-bd_Tpept"/>
</dbReference>
<dbReference type="GO" id="GO:0071555">
    <property type="term" value="P:cell wall organization"/>
    <property type="evidence" value="ECO:0007669"/>
    <property type="project" value="UniProtKB-KW"/>
</dbReference>
<evidence type="ECO:0000313" key="20">
    <source>
        <dbReference type="Proteomes" id="UP000034029"/>
    </source>
</evidence>
<evidence type="ECO:0000256" key="9">
    <source>
        <dbReference type="ARBA" id="ARBA00022984"/>
    </source>
</evidence>
<keyword evidence="15" id="KW-0472">Membrane</keyword>
<dbReference type="EMBL" id="FOTB01000001">
    <property type="protein sequence ID" value="SFK60464.1"/>
    <property type="molecule type" value="Genomic_DNA"/>
</dbReference>
<feature type="transmembrane region" description="Helical" evidence="15">
    <location>
        <begin position="35"/>
        <end position="58"/>
    </location>
</feature>
<feature type="compositionally biased region" description="Basic and acidic residues" evidence="14">
    <location>
        <begin position="706"/>
        <end position="734"/>
    </location>
</feature>
<evidence type="ECO:0000256" key="2">
    <source>
        <dbReference type="ARBA" id="ARBA00007739"/>
    </source>
</evidence>
<feature type="domain" description="Penicillin-binding protein transpeptidase" evidence="16">
    <location>
        <begin position="367"/>
        <end position="664"/>
    </location>
</feature>
<dbReference type="GO" id="GO:0008955">
    <property type="term" value="F:peptidoglycan glycosyltransferase activity"/>
    <property type="evidence" value="ECO:0007669"/>
    <property type="project" value="UniProtKB-EC"/>
</dbReference>
<accession>A0A0F7HLG9</accession>
<evidence type="ECO:0000256" key="1">
    <source>
        <dbReference type="ARBA" id="ARBA00007090"/>
    </source>
</evidence>
<evidence type="ECO:0000256" key="14">
    <source>
        <dbReference type="SAM" id="MobiDB-lite"/>
    </source>
</evidence>
<evidence type="ECO:0000259" key="17">
    <source>
        <dbReference type="Pfam" id="PF00912"/>
    </source>
</evidence>
<dbReference type="AlphaFoldDB" id="A0A0F7HLG9"/>
<keyword evidence="15" id="KW-0812">Transmembrane</keyword>
<keyword evidence="9" id="KW-0573">Peptidoglycan synthesis</keyword>
<keyword evidence="7" id="KW-0378">Hydrolase</keyword>
<dbReference type="Gene3D" id="1.10.3810.10">
    <property type="entry name" value="Biosynthetic peptidoglycan transglycosylase-like"/>
    <property type="match status" value="1"/>
</dbReference>
<dbReference type="PANTHER" id="PTHR32282:SF29">
    <property type="entry name" value="PENICILLIN-BINDING PROTEIN 1A"/>
    <property type="match status" value="1"/>
</dbReference>
<dbReference type="Pfam" id="PF00912">
    <property type="entry name" value="Transgly"/>
    <property type="match status" value="1"/>
</dbReference>
<dbReference type="OrthoDB" id="9766909at2"/>
<feature type="compositionally biased region" description="Acidic residues" evidence="14">
    <location>
        <begin position="735"/>
        <end position="824"/>
    </location>
</feature>
<keyword evidence="8" id="KW-0133">Cell shape</keyword>
<keyword evidence="11" id="KW-0961">Cell wall biogenesis/degradation</keyword>
<dbReference type="EMBL" id="CP011366">
    <property type="protein sequence ID" value="AKG74099.1"/>
    <property type="molecule type" value="Genomic_DNA"/>
</dbReference>
<dbReference type="InterPro" id="IPR012338">
    <property type="entry name" value="Beta-lactam/transpept-like"/>
</dbReference>
<dbReference type="Gene3D" id="3.90.1310.20">
    <property type="match status" value="1"/>
</dbReference>
<dbReference type="PANTHER" id="PTHR32282">
    <property type="entry name" value="BINDING PROTEIN TRANSPEPTIDASE, PUTATIVE-RELATED"/>
    <property type="match status" value="1"/>
</dbReference>
<evidence type="ECO:0000313" key="19">
    <source>
        <dbReference type="EMBL" id="SFK60464.1"/>
    </source>
</evidence>
<name>A0A0F7HLG9_9STAP</name>
<dbReference type="InterPro" id="IPR050396">
    <property type="entry name" value="Glycosyltr_51/Transpeptidase"/>
</dbReference>
<dbReference type="InterPro" id="IPR023346">
    <property type="entry name" value="Lysozyme-like_dom_sf"/>
</dbReference>
<comment type="catalytic activity">
    <reaction evidence="13">
        <text>[GlcNAc-(1-&gt;4)-Mur2Ac(oyl-L-Ala-gamma-D-Glu-L-Lys-D-Ala-D-Ala)](n)-di-trans,octa-cis-undecaprenyl diphosphate + beta-D-GlcNAc-(1-&gt;4)-Mur2Ac(oyl-L-Ala-gamma-D-Glu-L-Lys-D-Ala-D-Ala)-di-trans,octa-cis-undecaprenyl diphosphate = [GlcNAc-(1-&gt;4)-Mur2Ac(oyl-L-Ala-gamma-D-Glu-L-Lys-D-Ala-D-Ala)](n+1)-di-trans,octa-cis-undecaprenyl diphosphate + di-trans,octa-cis-undecaprenyl diphosphate + H(+)</text>
        <dbReference type="Rhea" id="RHEA:23708"/>
        <dbReference type="Rhea" id="RHEA-COMP:9602"/>
        <dbReference type="Rhea" id="RHEA-COMP:9603"/>
        <dbReference type="ChEBI" id="CHEBI:15378"/>
        <dbReference type="ChEBI" id="CHEBI:58405"/>
        <dbReference type="ChEBI" id="CHEBI:60033"/>
        <dbReference type="ChEBI" id="CHEBI:78435"/>
        <dbReference type="EC" id="2.4.99.28"/>
    </reaction>
</comment>
<reference evidence="20" key="2">
    <citation type="submission" date="2015-04" db="EMBL/GenBank/DDBJ databases">
        <title>Complete genome sequence of Salinicoccus halodurans strain H3B36, isolated from the Qaidam basin of China.</title>
        <authorList>
            <person name="Ma Y."/>
            <person name="Jiang K."/>
            <person name="Xue Y."/>
        </authorList>
    </citation>
    <scope>NUCLEOTIDE SEQUENCE [LARGE SCALE GENOMIC DNA]</scope>
    <source>
        <strain evidence="20">H3B36</strain>
    </source>
</reference>
<dbReference type="KEGG" id="shv:AAT16_07555"/>
<dbReference type="Proteomes" id="UP000034029">
    <property type="component" value="Chromosome"/>
</dbReference>
<organism evidence="19 21">
    <name type="scientific">Salinicoccus halodurans</name>
    <dbReference type="NCBI Taxonomy" id="407035"/>
    <lineage>
        <taxon>Bacteria</taxon>
        <taxon>Bacillati</taxon>
        <taxon>Bacillota</taxon>
        <taxon>Bacilli</taxon>
        <taxon>Bacillales</taxon>
        <taxon>Staphylococcaceae</taxon>
        <taxon>Salinicoccus</taxon>
    </lineage>
</organism>
<dbReference type="SUPFAM" id="SSF53955">
    <property type="entry name" value="Lysozyme-like"/>
    <property type="match status" value="1"/>
</dbReference>
<keyword evidence="15" id="KW-1133">Transmembrane helix</keyword>
<evidence type="ECO:0000256" key="15">
    <source>
        <dbReference type="SAM" id="Phobius"/>
    </source>
</evidence>
<keyword evidence="3" id="KW-0121">Carboxypeptidase</keyword>
<evidence type="ECO:0000256" key="5">
    <source>
        <dbReference type="ARBA" id="ARBA00022676"/>
    </source>
</evidence>
<feature type="region of interest" description="Disordered" evidence="14">
    <location>
        <begin position="1"/>
        <end position="25"/>
    </location>
</feature>
<dbReference type="Gene3D" id="3.40.710.10">
    <property type="entry name" value="DD-peptidase/beta-lactamase superfamily"/>
    <property type="match status" value="1"/>
</dbReference>
<keyword evidence="20" id="KW-1185">Reference proteome</keyword>
<keyword evidence="10" id="KW-0511">Multifunctional enzyme</keyword>
<evidence type="ECO:0000256" key="10">
    <source>
        <dbReference type="ARBA" id="ARBA00023268"/>
    </source>
</evidence>
<dbReference type="Proteomes" id="UP000183090">
    <property type="component" value="Unassembled WGS sequence"/>
</dbReference>
<dbReference type="GO" id="GO:0030288">
    <property type="term" value="C:outer membrane-bounded periplasmic space"/>
    <property type="evidence" value="ECO:0007669"/>
    <property type="project" value="TreeGrafter"/>
</dbReference>
<sequence>MDQNNYKRSSRPGGKKPASNKNKKSMSRASLIKRILLWAVLIGLVMLVLGSFLFAYYASQAPAFSEEKLKDPIPARVYDKDDNLVTTLYQGQKRELVEIENVPEQMTDAVLAIEDDRFYEHGAIDFIRLGGAVLSNLTDGFGSEGASTITQQVVKRAFLTSEKTIERKAQEAYLAYRLEQEYSKDEILEMYLNKIYYSDGIYGVRTASLYYFDKELEELNLAESAYLAGLPQLPNRYNLYVDAEQGTKRAHTVLYQMLNHERISQEQYDEAVETDITANLVERSEEERADIEPEDPEYASYINVIKQELQTNDKFEGMELSEALASGLDIYTNMDADIQVQLQGMADNEDYYYNPKFKSEHFNIASTILDTETGNLVAITGGRDYREVVNHNQALVAKNAGSTMKPFLAYGPAIENMKWRTDHKIEDEYEYSPKGYENTIYNYDMQDHGEVTMRDALRQSFNIPAVKTFETVKEEAGENAPREFAENVGLDYSEKGEGNYTLSFNDVLGGSQSTFTPLQMAEAYSSFGNGGTYNEAQAIRYVETDEGETIEFESESHQAMEDYTAYMITDMLKGTFEPYGSADYIQMDGLNIAGKTGTTSYSRDLREEYNLPDNAAKDAWMVGYTPEYTMSVWTGFTATEEGGETSFVGQDEQITPQWFFRDIMQSISTYNGQDFQQPDSVIDISGGELAVEGSEELQSYQDEQEERERAEEQRRQQERQQAEERAEREAKQQREEEEAAEEESTEEETAEEESTEEESTEEETTEESTEEETTEEPTEEESTEEETTEEPTEEETTEQPTEEEATEESEPEEESTEESGDSAA</sequence>
<feature type="domain" description="Glycosyl transferase family 51" evidence="17">
    <location>
        <begin position="83"/>
        <end position="257"/>
    </location>
</feature>
<comment type="catalytic activity">
    <reaction evidence="12">
        <text>Preferential cleavage: (Ac)2-L-Lys-D-Ala-|-D-Ala. Also transpeptidation of peptidyl-alanyl moieties that are N-acyl substituents of D-alanine.</text>
        <dbReference type="EC" id="3.4.16.4"/>
    </reaction>
</comment>
<keyword evidence="5" id="KW-0328">Glycosyltransferase</keyword>
<dbReference type="SUPFAM" id="SSF56601">
    <property type="entry name" value="beta-lactamase/transpeptidase-like"/>
    <property type="match status" value="1"/>
</dbReference>
<protein>
    <submittedName>
        <fullName evidence="19">Penicillin-binding protein 1A</fullName>
    </submittedName>
    <submittedName>
        <fullName evidence="18">Transglycosylase</fullName>
    </submittedName>
</protein>
<evidence type="ECO:0000259" key="16">
    <source>
        <dbReference type="Pfam" id="PF00905"/>
    </source>
</evidence>
<evidence type="ECO:0000313" key="18">
    <source>
        <dbReference type="EMBL" id="AKG74099.1"/>
    </source>
</evidence>
<evidence type="ECO:0000256" key="6">
    <source>
        <dbReference type="ARBA" id="ARBA00022679"/>
    </source>
</evidence>
<evidence type="ECO:0000256" key="3">
    <source>
        <dbReference type="ARBA" id="ARBA00022645"/>
    </source>
</evidence>
<dbReference type="GO" id="GO:0006508">
    <property type="term" value="P:proteolysis"/>
    <property type="evidence" value="ECO:0007669"/>
    <property type="project" value="UniProtKB-KW"/>
</dbReference>
<evidence type="ECO:0000256" key="8">
    <source>
        <dbReference type="ARBA" id="ARBA00022960"/>
    </source>
</evidence>
<evidence type="ECO:0000256" key="11">
    <source>
        <dbReference type="ARBA" id="ARBA00023316"/>
    </source>
</evidence>
<dbReference type="InterPro" id="IPR036950">
    <property type="entry name" value="PBP_transglycosylase"/>
</dbReference>
<evidence type="ECO:0000313" key="21">
    <source>
        <dbReference type="Proteomes" id="UP000183090"/>
    </source>
</evidence>
<keyword evidence="4" id="KW-0645">Protease</keyword>
<dbReference type="RefSeq" id="WP_046790284.1">
    <property type="nucleotide sequence ID" value="NZ_CP011366.1"/>
</dbReference>
<reference evidence="18 20" key="1">
    <citation type="journal article" date="2015" name="Int. J. Syst. Evol. Microbiol.">
        <title>Complete genome sequence of Salinicoccus halodurans H3B36, isolated from the Qaidam Basin in China.</title>
        <authorList>
            <person name="Jiang K."/>
            <person name="Xue Y."/>
            <person name="Ma Y."/>
        </authorList>
    </citation>
    <scope>NUCLEOTIDE SEQUENCE [LARGE SCALE GENOMIC DNA]</scope>
    <source>
        <strain evidence="18 20">H3B36</strain>
    </source>
</reference>
<comment type="similarity">
    <text evidence="1">In the C-terminal section; belongs to the transpeptidase family.</text>
</comment>
<evidence type="ECO:0000256" key="13">
    <source>
        <dbReference type="ARBA" id="ARBA00049902"/>
    </source>
</evidence>
<feature type="region of interest" description="Disordered" evidence="14">
    <location>
        <begin position="694"/>
        <end position="824"/>
    </location>
</feature>
<dbReference type="GO" id="GO:0009252">
    <property type="term" value="P:peptidoglycan biosynthetic process"/>
    <property type="evidence" value="ECO:0007669"/>
    <property type="project" value="UniProtKB-KW"/>
</dbReference>